<evidence type="ECO:0000313" key="12">
    <source>
        <dbReference type="EnsemblPlants" id="KQJ89164"/>
    </source>
</evidence>
<dbReference type="Pfam" id="PF18052">
    <property type="entry name" value="Rx_N"/>
    <property type="match status" value="1"/>
</dbReference>
<evidence type="ECO:0000256" key="6">
    <source>
        <dbReference type="ARBA" id="ARBA00023054"/>
    </source>
</evidence>
<evidence type="ECO:0000259" key="10">
    <source>
        <dbReference type="Pfam" id="PF23598"/>
    </source>
</evidence>
<dbReference type="FunCoup" id="I1IMZ6">
    <property type="interactions" value="339"/>
</dbReference>
<dbReference type="eggNOG" id="KOG4658">
    <property type="taxonomic scope" value="Eukaryota"/>
</dbReference>
<keyword evidence="13" id="KW-1185">Reference proteome</keyword>
<dbReference type="SUPFAM" id="SSF52540">
    <property type="entry name" value="P-loop containing nucleoside triphosphate hydrolases"/>
    <property type="match status" value="2"/>
</dbReference>
<dbReference type="AlphaFoldDB" id="I1IMZ6"/>
<evidence type="ECO:0000256" key="1">
    <source>
        <dbReference type="ARBA" id="ARBA00008894"/>
    </source>
</evidence>
<dbReference type="KEGG" id="bdi:100831479"/>
<evidence type="ECO:0008006" key="14">
    <source>
        <dbReference type="Google" id="ProtNLM"/>
    </source>
</evidence>
<feature type="domain" description="NB-ARC" evidence="7">
    <location>
        <begin position="414"/>
        <end position="562"/>
    </location>
</feature>
<reference evidence="12" key="3">
    <citation type="submission" date="2018-08" db="UniProtKB">
        <authorList>
            <consortium name="EnsemblPlants"/>
        </authorList>
    </citation>
    <scope>IDENTIFICATION</scope>
    <source>
        <strain evidence="12">cv. Bd21</strain>
    </source>
</reference>
<accession>I1IMZ6</accession>
<evidence type="ECO:0000256" key="2">
    <source>
        <dbReference type="ARBA" id="ARBA00022614"/>
    </source>
</evidence>
<keyword evidence="2" id="KW-0433">Leucine-rich repeat</keyword>
<dbReference type="InterPro" id="IPR058922">
    <property type="entry name" value="WHD_DRP"/>
</dbReference>
<dbReference type="Gramene" id="KQJ89164">
    <property type="protein sequence ID" value="KQJ89164"/>
    <property type="gene ID" value="BRADI_4g23880v3"/>
</dbReference>
<dbReference type="EMBL" id="CM000883">
    <property type="protein sequence ID" value="KQJ89164.1"/>
    <property type="molecule type" value="Genomic_DNA"/>
</dbReference>
<dbReference type="Pfam" id="PF00931">
    <property type="entry name" value="NB-ARC"/>
    <property type="match status" value="2"/>
</dbReference>
<dbReference type="HOGENOM" id="CLU_000837_14_1_1"/>
<dbReference type="GO" id="GO:0098542">
    <property type="term" value="P:defense response to other organism"/>
    <property type="evidence" value="ECO:0000318"/>
    <property type="project" value="GO_Central"/>
</dbReference>
<feature type="domain" description="NB-ARC" evidence="7">
    <location>
        <begin position="184"/>
        <end position="347"/>
    </location>
</feature>
<dbReference type="PRINTS" id="PR00364">
    <property type="entry name" value="DISEASERSIST"/>
</dbReference>
<reference evidence="11 12" key="1">
    <citation type="journal article" date="2010" name="Nature">
        <title>Genome sequencing and analysis of the model grass Brachypodium distachyon.</title>
        <authorList>
            <consortium name="International Brachypodium Initiative"/>
        </authorList>
    </citation>
    <scope>NUCLEOTIDE SEQUENCE [LARGE SCALE GENOMIC DNA]</scope>
    <source>
        <strain evidence="11 12">Bd21</strain>
    </source>
</reference>
<evidence type="ECO:0000259" key="7">
    <source>
        <dbReference type="Pfam" id="PF00931"/>
    </source>
</evidence>
<dbReference type="Gene3D" id="3.80.10.10">
    <property type="entry name" value="Ribonuclease Inhibitor"/>
    <property type="match status" value="1"/>
</dbReference>
<proteinExistence type="inferred from homology"/>
<dbReference type="EMBL" id="CM000883">
    <property type="protein sequence ID" value="PNT64054.1"/>
    <property type="molecule type" value="Genomic_DNA"/>
</dbReference>
<dbReference type="Pfam" id="PF23598">
    <property type="entry name" value="LRR_14"/>
    <property type="match status" value="1"/>
</dbReference>
<sequence length="1154" mass="130224">MGDLVIGLAKSVVEGTLSKAQSAIEEHGKLRQQAQRDLVFITFEFEMMHAFLSVADQESAAKNTVVRTWVRHVRELAYDVEDCIELVIHLDNKSDWWRRLLPPCIAAAALPLDQAVAEIEQLKARVVDVSSSYMRYNLVSDFGSKSTVAPSAAVGATAPNLVMKAKEDVEGLREFRDLARLINMKKHDLQVISVWGTGSHLGITSIIRKAYNDPEICPNFACQAWVKLIHPFNPQEFIQCLMAQFYANSCEKQGAIVGLQVLQKMEATQENLLKEFANQINGNRYLVVLEGLSSMVEWDAIRTFLPDRKNGSWIIASTEQFEMASLCVAHPYKVLELKQFSAEHSVCAFLTEASQGDGDKGKEISEEHEICSFDKILNGNKDAAIDWMENSLFVGREPEIDKLCQYAAMARFNPYQVISVWGIAGVGKSALVKKFYYDRVLDSSHFEKFSWVDVCHPLNLTDFSRSLLLDLYSEEDPIKECRQLLEHSNCLVVIDNLQSTEEWDLIQAALVSRSSKSLIIVITTEASIATYCAGRGGLVFNVKCLEPEAAFDLLKNEVHTKNSWQPLNDLKEDAELSELILKCGGIPKVIVGIARLLATKTVTLMDTISSLNHRFMYELETNPEFDLHGLFGWMHSFFRSCPDPLKPCIFYLSVFPRDHAVRRRRLVRRWIAEGYSRDTKDISADESGEKFFSKLIDMSVIQQPPQTVATVFDETRMVSCQVKGFICEYIISQKTEENLDFDLGGRCTMTTQRTGRHLAIWDSWDRDKIVFESIDFSRLRSMTVYGKWKPFLVSKKMKLLRVLDLEDASGVTDDDLEQMVKLLPRLKFLSLRGCIGVSHLPSSLGDLRQLQTLDIRHSSIVNLPENITKLQKLQYIRGGISGPALVKQLSMFGSQRRLVDIVVPRGIMELTALHTLGVVNVSASGGKAILEELEQLTQLRKLGVSGINKRNRLKFFSAISGHCHLESLSVRPDKDSEGCLDGILMPSENLQSLKLHGLLDSLPRGIDLHSKLTKLDLEMTILKRSVIEFLGKLPKICILRLHVKQTEDDSLHFCVYMNGLEDRSYQKVKILKIACSSSLHVTFGSETMRHLELLKISCCSGSSVKVSGLENLTELKEVLIKGSCEDTMEEDLRRQFDDRRRPPVFKLEEPTASF</sequence>
<comment type="similarity">
    <text evidence="1">Belongs to the disease resistance NB-LRR family.</text>
</comment>
<dbReference type="EnsemblPlants" id="PNT64054">
    <property type="protein sequence ID" value="PNT64054"/>
    <property type="gene ID" value="BRADI_4g23880v3"/>
</dbReference>
<evidence type="ECO:0000313" key="11">
    <source>
        <dbReference type="EMBL" id="PNT64054.1"/>
    </source>
</evidence>
<evidence type="ECO:0000259" key="8">
    <source>
        <dbReference type="Pfam" id="PF18052"/>
    </source>
</evidence>
<dbReference type="InterPro" id="IPR044974">
    <property type="entry name" value="Disease_R_plants"/>
</dbReference>
<keyword evidence="6" id="KW-0175">Coiled coil</keyword>
<dbReference type="PANTHER" id="PTHR23155:SF1135">
    <property type="entry name" value="OS08G0246300 PROTEIN"/>
    <property type="match status" value="1"/>
</dbReference>
<dbReference type="PANTHER" id="PTHR23155">
    <property type="entry name" value="DISEASE RESISTANCE PROTEIN RP"/>
    <property type="match status" value="1"/>
</dbReference>
<dbReference type="RefSeq" id="XP_010237885.1">
    <property type="nucleotide sequence ID" value="XM_010239583.2"/>
</dbReference>
<keyword evidence="3" id="KW-0677">Repeat</keyword>
<dbReference type="GeneID" id="100831479"/>
<feature type="domain" description="Disease resistance N-terminal" evidence="8">
    <location>
        <begin position="12"/>
        <end position="95"/>
    </location>
</feature>
<dbReference type="Pfam" id="PF23559">
    <property type="entry name" value="WHD_DRP"/>
    <property type="match status" value="1"/>
</dbReference>
<feature type="domain" description="Disease resistance R13L4/SHOC-2-like LRR" evidence="10">
    <location>
        <begin position="779"/>
        <end position="1132"/>
    </location>
</feature>
<gene>
    <name evidence="12" type="primary">LOC100831479</name>
    <name evidence="11" type="ORF">BRADI_4g23880v3</name>
</gene>
<dbReference type="InterPro" id="IPR041118">
    <property type="entry name" value="Rx_N"/>
</dbReference>
<dbReference type="Gene3D" id="1.20.5.4130">
    <property type="match status" value="1"/>
</dbReference>
<evidence type="ECO:0000256" key="3">
    <source>
        <dbReference type="ARBA" id="ARBA00022737"/>
    </source>
</evidence>
<dbReference type="InterPro" id="IPR038005">
    <property type="entry name" value="RX-like_CC"/>
</dbReference>
<evidence type="ECO:0000256" key="4">
    <source>
        <dbReference type="ARBA" id="ARBA00022741"/>
    </source>
</evidence>
<dbReference type="RefSeq" id="XP_003577770.1">
    <property type="nucleotide sequence ID" value="XM_003577722.4"/>
</dbReference>
<dbReference type="EnsemblPlants" id="KQJ89164">
    <property type="protein sequence ID" value="KQJ89164"/>
    <property type="gene ID" value="BRADI_4g23880v3"/>
</dbReference>
<dbReference type="Proteomes" id="UP000008810">
    <property type="component" value="Chromosome 4"/>
</dbReference>
<dbReference type="InterPro" id="IPR027417">
    <property type="entry name" value="P-loop_NTPase"/>
</dbReference>
<keyword evidence="5" id="KW-0611">Plant defense</keyword>
<dbReference type="CDD" id="cd14798">
    <property type="entry name" value="RX-CC_like"/>
    <property type="match status" value="1"/>
</dbReference>
<name>I1IMZ6_BRADI</name>
<dbReference type="Gramene" id="PNT64054">
    <property type="protein sequence ID" value="PNT64054"/>
    <property type="gene ID" value="BRADI_4g23880v3"/>
</dbReference>
<dbReference type="CDD" id="cd00882">
    <property type="entry name" value="Ras_like_GTPase"/>
    <property type="match status" value="1"/>
</dbReference>
<dbReference type="Gene3D" id="3.40.50.300">
    <property type="entry name" value="P-loop containing nucleotide triphosphate hydrolases"/>
    <property type="match status" value="2"/>
</dbReference>
<dbReference type="InterPro" id="IPR002182">
    <property type="entry name" value="NB-ARC"/>
</dbReference>
<feature type="domain" description="Disease resistance protein winged helix" evidence="9">
    <location>
        <begin position="654"/>
        <end position="707"/>
    </location>
</feature>
<dbReference type="InterPro" id="IPR032675">
    <property type="entry name" value="LRR_dom_sf"/>
</dbReference>
<evidence type="ECO:0000256" key="5">
    <source>
        <dbReference type="ARBA" id="ARBA00022821"/>
    </source>
</evidence>
<keyword evidence="4" id="KW-0547">Nucleotide-binding</keyword>
<reference evidence="11" key="2">
    <citation type="submission" date="2017-06" db="EMBL/GenBank/DDBJ databases">
        <title>WGS assembly of Brachypodium distachyon.</title>
        <authorList>
            <consortium name="The International Brachypodium Initiative"/>
            <person name="Lucas S."/>
            <person name="Harmon-Smith M."/>
            <person name="Lail K."/>
            <person name="Tice H."/>
            <person name="Grimwood J."/>
            <person name="Bruce D."/>
            <person name="Barry K."/>
            <person name="Shu S."/>
            <person name="Lindquist E."/>
            <person name="Wang M."/>
            <person name="Pitluck S."/>
            <person name="Vogel J.P."/>
            <person name="Garvin D.F."/>
            <person name="Mockler T.C."/>
            <person name="Schmutz J."/>
            <person name="Rokhsar D."/>
            <person name="Bevan M.W."/>
        </authorList>
    </citation>
    <scope>NUCLEOTIDE SEQUENCE</scope>
    <source>
        <strain evidence="11">Bd21</strain>
    </source>
</reference>
<dbReference type="GO" id="GO:0043531">
    <property type="term" value="F:ADP binding"/>
    <property type="evidence" value="ECO:0007669"/>
    <property type="project" value="InterPro"/>
</dbReference>
<dbReference type="OrthoDB" id="693153at2759"/>
<dbReference type="InterPro" id="IPR055414">
    <property type="entry name" value="LRR_R13L4/SHOC2-like"/>
</dbReference>
<dbReference type="OMA" id="FICEYII"/>
<organism evidence="11">
    <name type="scientific">Brachypodium distachyon</name>
    <name type="common">Purple false brome</name>
    <name type="synonym">Trachynia distachya</name>
    <dbReference type="NCBI Taxonomy" id="15368"/>
    <lineage>
        <taxon>Eukaryota</taxon>
        <taxon>Viridiplantae</taxon>
        <taxon>Streptophyta</taxon>
        <taxon>Embryophyta</taxon>
        <taxon>Tracheophyta</taxon>
        <taxon>Spermatophyta</taxon>
        <taxon>Magnoliopsida</taxon>
        <taxon>Liliopsida</taxon>
        <taxon>Poales</taxon>
        <taxon>Poaceae</taxon>
        <taxon>BOP clade</taxon>
        <taxon>Pooideae</taxon>
        <taxon>Stipodae</taxon>
        <taxon>Brachypodieae</taxon>
        <taxon>Brachypodium</taxon>
    </lineage>
</organism>
<evidence type="ECO:0000259" key="9">
    <source>
        <dbReference type="Pfam" id="PF23559"/>
    </source>
</evidence>
<evidence type="ECO:0000313" key="13">
    <source>
        <dbReference type="Proteomes" id="UP000008810"/>
    </source>
</evidence>
<protein>
    <recommendedName>
        <fullName evidence="14">NB-ARC domain-containing protein</fullName>
    </recommendedName>
</protein>
<dbReference type="SUPFAM" id="SSF52047">
    <property type="entry name" value="RNI-like"/>
    <property type="match status" value="1"/>
</dbReference>